<comment type="subunit">
    <text evidence="4">The accessory proteins ExbB and ExbD seem to form a complex with TonB.</text>
</comment>
<comment type="caution">
    <text evidence="14">The sequence shown here is derived from an EMBL/GenBank/DDBJ whole genome shotgun (WGS) entry which is preliminary data.</text>
</comment>
<evidence type="ECO:0000256" key="8">
    <source>
        <dbReference type="ARBA" id="ARBA00022692"/>
    </source>
</evidence>
<evidence type="ECO:0000256" key="10">
    <source>
        <dbReference type="ARBA" id="ARBA00022989"/>
    </source>
</evidence>
<evidence type="ECO:0000313" key="15">
    <source>
        <dbReference type="Proteomes" id="UP000295382"/>
    </source>
</evidence>
<organism evidence="14 15">
    <name type="scientific">Paucimonas lemoignei</name>
    <name type="common">Pseudomonas lemoignei</name>
    <dbReference type="NCBI Taxonomy" id="29443"/>
    <lineage>
        <taxon>Bacteria</taxon>
        <taxon>Pseudomonadati</taxon>
        <taxon>Pseudomonadota</taxon>
        <taxon>Betaproteobacteria</taxon>
        <taxon>Burkholderiales</taxon>
        <taxon>Burkholderiaceae</taxon>
        <taxon>Paucimonas</taxon>
    </lineage>
</organism>
<dbReference type="Proteomes" id="UP000295382">
    <property type="component" value="Unassembled WGS sequence"/>
</dbReference>
<evidence type="ECO:0000256" key="11">
    <source>
        <dbReference type="ARBA" id="ARBA00023136"/>
    </source>
</evidence>
<keyword evidence="9 12" id="KW-0653">Protein transport</keyword>
<name>A0A4R3HUB7_PAULE</name>
<comment type="function">
    <text evidence="1">Involved in the TonB-dependent energy-dependent transport of various receptor-bound substrates.</text>
</comment>
<evidence type="ECO:0000256" key="5">
    <source>
        <dbReference type="ARBA" id="ARBA00022448"/>
    </source>
</evidence>
<keyword evidence="15" id="KW-1185">Reference proteome</keyword>
<evidence type="ECO:0000256" key="1">
    <source>
        <dbReference type="ARBA" id="ARBA00003540"/>
    </source>
</evidence>
<keyword evidence="6" id="KW-1003">Cell membrane</keyword>
<dbReference type="OrthoDB" id="9798629at2"/>
<evidence type="ECO:0000256" key="13">
    <source>
        <dbReference type="SAM" id="Phobius"/>
    </source>
</evidence>
<dbReference type="GO" id="GO:0005886">
    <property type="term" value="C:plasma membrane"/>
    <property type="evidence" value="ECO:0007669"/>
    <property type="project" value="UniProtKB-SubCell"/>
</dbReference>
<evidence type="ECO:0000256" key="9">
    <source>
        <dbReference type="ARBA" id="ARBA00022927"/>
    </source>
</evidence>
<evidence type="ECO:0000256" key="2">
    <source>
        <dbReference type="ARBA" id="ARBA00004249"/>
    </source>
</evidence>
<dbReference type="Pfam" id="PF02472">
    <property type="entry name" value="ExbD"/>
    <property type="match status" value="1"/>
</dbReference>
<keyword evidence="8 12" id="KW-0812">Transmembrane</keyword>
<evidence type="ECO:0000256" key="6">
    <source>
        <dbReference type="ARBA" id="ARBA00022475"/>
    </source>
</evidence>
<comment type="subcellular location">
    <subcellularLocation>
        <location evidence="2">Cell inner membrane</location>
        <topology evidence="2">Single-pass type II membrane protein</topology>
    </subcellularLocation>
    <subcellularLocation>
        <location evidence="12">Cell membrane</location>
        <topology evidence="12">Single-pass type II membrane protein</topology>
    </subcellularLocation>
</comment>
<evidence type="ECO:0000256" key="4">
    <source>
        <dbReference type="ARBA" id="ARBA00011471"/>
    </source>
</evidence>
<dbReference type="EMBL" id="SLZQ01000005">
    <property type="protein sequence ID" value="TCS36816.1"/>
    <property type="molecule type" value="Genomic_DNA"/>
</dbReference>
<dbReference type="InterPro" id="IPR003400">
    <property type="entry name" value="ExbD"/>
</dbReference>
<keyword evidence="7" id="KW-0997">Cell inner membrane</keyword>
<evidence type="ECO:0000256" key="12">
    <source>
        <dbReference type="RuleBase" id="RU003879"/>
    </source>
</evidence>
<protein>
    <submittedName>
        <fullName evidence="14">Outer membrane transport energization protein ExbD</fullName>
    </submittedName>
</protein>
<keyword evidence="10 13" id="KW-1133">Transmembrane helix</keyword>
<evidence type="ECO:0000256" key="3">
    <source>
        <dbReference type="ARBA" id="ARBA00005811"/>
    </source>
</evidence>
<proteinExistence type="inferred from homology"/>
<dbReference type="Gene3D" id="3.30.420.270">
    <property type="match status" value="1"/>
</dbReference>
<reference evidence="14 15" key="1">
    <citation type="submission" date="2019-03" db="EMBL/GenBank/DDBJ databases">
        <title>Genomic Encyclopedia of Type Strains, Phase IV (KMG-IV): sequencing the most valuable type-strain genomes for metagenomic binning, comparative biology and taxonomic classification.</title>
        <authorList>
            <person name="Goeker M."/>
        </authorList>
    </citation>
    <scope>NUCLEOTIDE SEQUENCE [LARGE SCALE GENOMIC DNA]</scope>
    <source>
        <strain evidence="14 15">DSM 7445</strain>
    </source>
</reference>
<evidence type="ECO:0000313" key="14">
    <source>
        <dbReference type="EMBL" id="TCS36816.1"/>
    </source>
</evidence>
<keyword evidence="11 13" id="KW-0472">Membrane</keyword>
<dbReference type="RefSeq" id="WP_132258547.1">
    <property type="nucleotide sequence ID" value="NZ_SLZQ01000005.1"/>
</dbReference>
<keyword evidence="5 12" id="KW-0813">Transport</keyword>
<dbReference type="PANTHER" id="PTHR30558">
    <property type="entry name" value="EXBD MEMBRANE COMPONENT OF PMF-DRIVEN MACROMOLECULE IMPORT SYSTEM"/>
    <property type="match status" value="1"/>
</dbReference>
<dbReference type="PANTHER" id="PTHR30558:SF12">
    <property type="entry name" value="BIOPOLYMER TRANSPORT PROTEIN EXBD"/>
    <property type="match status" value="1"/>
</dbReference>
<sequence>MAFGGFNQNQQQAPMADINVTPMVDVMLVLLVIFIITAPLFTHAIKLDLPSAQAEAAPEKPQTISLSINGEGQIFWGNEAITQKDLEARLTQAAKQQPQPELHLRADKATRYEIIAQVMAAAQANGVTKMGFVTEPSPAASQPASGK</sequence>
<evidence type="ECO:0000256" key="7">
    <source>
        <dbReference type="ARBA" id="ARBA00022519"/>
    </source>
</evidence>
<dbReference type="AlphaFoldDB" id="A0A4R3HUB7"/>
<dbReference type="GO" id="GO:0015031">
    <property type="term" value="P:protein transport"/>
    <property type="evidence" value="ECO:0007669"/>
    <property type="project" value="UniProtKB-KW"/>
</dbReference>
<gene>
    <name evidence="14" type="ORF">EDC30_10535</name>
</gene>
<accession>A0A4R3HUB7</accession>
<comment type="similarity">
    <text evidence="3 12">Belongs to the ExbD/TolR family.</text>
</comment>
<dbReference type="GO" id="GO:0022857">
    <property type="term" value="F:transmembrane transporter activity"/>
    <property type="evidence" value="ECO:0007669"/>
    <property type="project" value="InterPro"/>
</dbReference>
<feature type="transmembrane region" description="Helical" evidence="13">
    <location>
        <begin position="20"/>
        <end position="41"/>
    </location>
</feature>